<evidence type="ECO:0000313" key="1">
    <source>
        <dbReference type="EMBL" id="MBO9151147.1"/>
    </source>
</evidence>
<name>A0ABS3Y8Y5_9BACT</name>
<proteinExistence type="predicted"/>
<accession>A0ABS3Y8Y5</accession>
<reference evidence="2" key="1">
    <citation type="submission" date="2021-03" db="EMBL/GenBank/DDBJ databases">
        <title>Assistant Professor.</title>
        <authorList>
            <person name="Huq M.A."/>
        </authorList>
    </citation>
    <scope>NUCLEOTIDE SEQUENCE [LARGE SCALE GENOMIC DNA]</scope>
    <source>
        <strain evidence="2">MAH-28</strain>
    </source>
</reference>
<evidence type="ECO:0000313" key="2">
    <source>
        <dbReference type="Proteomes" id="UP000679126"/>
    </source>
</evidence>
<organism evidence="1 2">
    <name type="scientific">Chitinophaga chungangae</name>
    <dbReference type="NCBI Taxonomy" id="2821488"/>
    <lineage>
        <taxon>Bacteria</taxon>
        <taxon>Pseudomonadati</taxon>
        <taxon>Bacteroidota</taxon>
        <taxon>Chitinophagia</taxon>
        <taxon>Chitinophagales</taxon>
        <taxon>Chitinophagaceae</taxon>
        <taxon>Chitinophaga</taxon>
    </lineage>
</organism>
<sequence length="199" mass="22267">MNKLIWFVFLLFLGNQLCAQKVYQIRADSVRIYSDCDTSELIIENRTKGTPGFLYNKGNGRTEFRKAELERVGDSSLAIKGHDTLDIRMMALFQLGDPLLITRDTVLSPSHRFVIVRNTIQITVTLPPAAQCSGRIFVIKSLMNPWPACVNTVRLNAAIGEKIDNSNGFSACGNNMAVQLYCDGLQWYVIGVYSRNVLA</sequence>
<dbReference type="Proteomes" id="UP000679126">
    <property type="component" value="Unassembled WGS sequence"/>
</dbReference>
<protein>
    <submittedName>
        <fullName evidence="1">Uncharacterized protein</fullName>
    </submittedName>
</protein>
<keyword evidence="2" id="KW-1185">Reference proteome</keyword>
<gene>
    <name evidence="1" type="ORF">J7I43_02940</name>
</gene>
<dbReference type="EMBL" id="JAGHKP010000001">
    <property type="protein sequence ID" value="MBO9151147.1"/>
    <property type="molecule type" value="Genomic_DNA"/>
</dbReference>
<comment type="caution">
    <text evidence="1">The sequence shown here is derived from an EMBL/GenBank/DDBJ whole genome shotgun (WGS) entry which is preliminary data.</text>
</comment>
<dbReference type="RefSeq" id="WP_209143059.1">
    <property type="nucleotide sequence ID" value="NZ_JAGHKP010000001.1"/>
</dbReference>